<accession>A0ABN3QH54</accession>
<comment type="caution">
    <text evidence="3">The sequence shown here is derived from an EMBL/GenBank/DDBJ whole genome shotgun (WGS) entry which is preliminary data.</text>
</comment>
<keyword evidence="1" id="KW-0418">Kinase</keyword>
<evidence type="ECO:0000313" key="4">
    <source>
        <dbReference type="Proteomes" id="UP001501447"/>
    </source>
</evidence>
<evidence type="ECO:0000313" key="3">
    <source>
        <dbReference type="EMBL" id="GAA2626365.1"/>
    </source>
</evidence>
<dbReference type="EMBL" id="BAAARJ010000016">
    <property type="protein sequence ID" value="GAA2626365.1"/>
    <property type="molecule type" value="Genomic_DNA"/>
</dbReference>
<dbReference type="Pfam" id="PF13581">
    <property type="entry name" value="HATPase_c_2"/>
    <property type="match status" value="1"/>
</dbReference>
<dbReference type="CDD" id="cd16936">
    <property type="entry name" value="HATPase_RsbW-like"/>
    <property type="match status" value="1"/>
</dbReference>
<organism evidence="3 4">
    <name type="scientific">Streptomyces axinellae</name>
    <dbReference type="NCBI Taxonomy" id="552788"/>
    <lineage>
        <taxon>Bacteria</taxon>
        <taxon>Bacillati</taxon>
        <taxon>Actinomycetota</taxon>
        <taxon>Actinomycetes</taxon>
        <taxon>Kitasatosporales</taxon>
        <taxon>Streptomycetaceae</taxon>
        <taxon>Streptomyces</taxon>
    </lineage>
</organism>
<sequence length="144" mass="15714">MHGAAAPTWAAEGPEYRFEAEYQTQHLPQLRWLVRSWIHQRGLDILAPDVALIATELCSNLRHVPDRYGEVELRALDAGLRLSVRDRSEALPVVPSAPPCVTATSGRGLLVAALTADRFQIEAVAGGNVIWAEVRAPSEKGAVR</sequence>
<keyword evidence="4" id="KW-1185">Reference proteome</keyword>
<evidence type="ECO:0000256" key="1">
    <source>
        <dbReference type="ARBA" id="ARBA00022527"/>
    </source>
</evidence>
<keyword evidence="1" id="KW-0723">Serine/threonine-protein kinase</keyword>
<keyword evidence="1" id="KW-0808">Transferase</keyword>
<dbReference type="Proteomes" id="UP001501447">
    <property type="component" value="Unassembled WGS sequence"/>
</dbReference>
<evidence type="ECO:0000259" key="2">
    <source>
        <dbReference type="Pfam" id="PF13581"/>
    </source>
</evidence>
<dbReference type="PANTHER" id="PTHR35526">
    <property type="entry name" value="ANTI-SIGMA-F FACTOR RSBW-RELATED"/>
    <property type="match status" value="1"/>
</dbReference>
<dbReference type="RefSeq" id="WP_344568283.1">
    <property type="nucleotide sequence ID" value="NZ_BAAARJ010000016.1"/>
</dbReference>
<dbReference type="Gene3D" id="3.30.565.10">
    <property type="entry name" value="Histidine kinase-like ATPase, C-terminal domain"/>
    <property type="match status" value="1"/>
</dbReference>
<dbReference type="InterPro" id="IPR036890">
    <property type="entry name" value="HATPase_C_sf"/>
</dbReference>
<proteinExistence type="predicted"/>
<dbReference type="PANTHER" id="PTHR35526:SF3">
    <property type="entry name" value="ANTI-SIGMA-F FACTOR RSBW"/>
    <property type="match status" value="1"/>
</dbReference>
<protein>
    <recommendedName>
        <fullName evidence="2">Histidine kinase/HSP90-like ATPase domain-containing protein</fullName>
    </recommendedName>
</protein>
<feature type="domain" description="Histidine kinase/HSP90-like ATPase" evidence="2">
    <location>
        <begin position="24"/>
        <end position="132"/>
    </location>
</feature>
<gene>
    <name evidence="3" type="ORF">GCM10009863_46460</name>
</gene>
<name>A0ABN3QH54_9ACTN</name>
<reference evidence="3 4" key="1">
    <citation type="journal article" date="2019" name="Int. J. Syst. Evol. Microbiol.">
        <title>The Global Catalogue of Microorganisms (GCM) 10K type strain sequencing project: providing services to taxonomists for standard genome sequencing and annotation.</title>
        <authorList>
            <consortium name="The Broad Institute Genomics Platform"/>
            <consortium name="The Broad Institute Genome Sequencing Center for Infectious Disease"/>
            <person name="Wu L."/>
            <person name="Ma J."/>
        </authorList>
    </citation>
    <scope>NUCLEOTIDE SEQUENCE [LARGE SCALE GENOMIC DNA]</scope>
    <source>
        <strain evidence="3 4">JCM 16373</strain>
    </source>
</reference>
<dbReference type="InterPro" id="IPR050267">
    <property type="entry name" value="Anti-sigma-factor_SerPK"/>
</dbReference>
<dbReference type="InterPro" id="IPR003594">
    <property type="entry name" value="HATPase_dom"/>
</dbReference>